<keyword evidence="6" id="KW-1185">Reference proteome</keyword>
<feature type="compositionally biased region" description="Basic and acidic residues" evidence="3">
    <location>
        <begin position="91"/>
        <end position="102"/>
    </location>
</feature>
<dbReference type="OrthoDB" id="4451586at2759"/>
<dbReference type="InterPro" id="IPR052761">
    <property type="entry name" value="Fungal_Detox/Toxin_TFs"/>
</dbReference>
<proteinExistence type="predicted"/>
<reference evidence="5" key="1">
    <citation type="journal article" date="2021" name="Nat. Commun.">
        <title>Genetic determinants of endophytism in the Arabidopsis root mycobiome.</title>
        <authorList>
            <person name="Mesny F."/>
            <person name="Miyauchi S."/>
            <person name="Thiergart T."/>
            <person name="Pickel B."/>
            <person name="Atanasova L."/>
            <person name="Karlsson M."/>
            <person name="Huettel B."/>
            <person name="Barry K.W."/>
            <person name="Haridas S."/>
            <person name="Chen C."/>
            <person name="Bauer D."/>
            <person name="Andreopoulos W."/>
            <person name="Pangilinan J."/>
            <person name="LaButti K."/>
            <person name="Riley R."/>
            <person name="Lipzen A."/>
            <person name="Clum A."/>
            <person name="Drula E."/>
            <person name="Henrissat B."/>
            <person name="Kohler A."/>
            <person name="Grigoriev I.V."/>
            <person name="Martin F.M."/>
            <person name="Hacquard S."/>
        </authorList>
    </citation>
    <scope>NUCLEOTIDE SEQUENCE</scope>
    <source>
        <strain evidence="5">MPI-CAGE-AT-0016</strain>
    </source>
</reference>
<dbReference type="PANTHER" id="PTHR47425">
    <property type="entry name" value="FARB-RELATED"/>
    <property type="match status" value="1"/>
</dbReference>
<dbReference type="GO" id="GO:0000981">
    <property type="term" value="F:DNA-binding transcription factor activity, RNA polymerase II-specific"/>
    <property type="evidence" value="ECO:0007669"/>
    <property type="project" value="InterPro"/>
</dbReference>
<dbReference type="InterPro" id="IPR001138">
    <property type="entry name" value="Zn2Cys6_DnaBD"/>
</dbReference>
<dbReference type="SUPFAM" id="SSF57701">
    <property type="entry name" value="Zn2/Cys6 DNA-binding domain"/>
    <property type="match status" value="1"/>
</dbReference>
<evidence type="ECO:0000256" key="3">
    <source>
        <dbReference type="SAM" id="MobiDB-lite"/>
    </source>
</evidence>
<comment type="caution">
    <text evidence="5">The sequence shown here is derived from an EMBL/GenBank/DDBJ whole genome shotgun (WGS) entry which is preliminary data.</text>
</comment>
<evidence type="ECO:0000259" key="4">
    <source>
        <dbReference type="PROSITE" id="PS50048"/>
    </source>
</evidence>
<dbReference type="EMBL" id="JAGPXD010000004">
    <property type="protein sequence ID" value="KAH7357775.1"/>
    <property type="molecule type" value="Genomic_DNA"/>
</dbReference>
<evidence type="ECO:0000256" key="1">
    <source>
        <dbReference type="ARBA" id="ARBA00022723"/>
    </source>
</evidence>
<dbReference type="CDD" id="cd00067">
    <property type="entry name" value="GAL4"/>
    <property type="match status" value="1"/>
</dbReference>
<dbReference type="GO" id="GO:0006351">
    <property type="term" value="P:DNA-templated transcription"/>
    <property type="evidence" value="ECO:0007669"/>
    <property type="project" value="InterPro"/>
</dbReference>
<keyword evidence="2" id="KW-0539">Nucleus</keyword>
<organism evidence="5 6">
    <name type="scientific">Plectosphaerella cucumerina</name>
    <dbReference type="NCBI Taxonomy" id="40658"/>
    <lineage>
        <taxon>Eukaryota</taxon>
        <taxon>Fungi</taxon>
        <taxon>Dikarya</taxon>
        <taxon>Ascomycota</taxon>
        <taxon>Pezizomycotina</taxon>
        <taxon>Sordariomycetes</taxon>
        <taxon>Hypocreomycetidae</taxon>
        <taxon>Glomerellales</taxon>
        <taxon>Plectosphaerellaceae</taxon>
        <taxon>Plectosphaerella</taxon>
    </lineage>
</organism>
<dbReference type="SMART" id="SM00906">
    <property type="entry name" value="Fungal_trans"/>
    <property type="match status" value="1"/>
</dbReference>
<dbReference type="InterPro" id="IPR007219">
    <property type="entry name" value="XnlR_reg_dom"/>
</dbReference>
<name>A0A8K0T9K3_9PEZI</name>
<dbReference type="CDD" id="cd12148">
    <property type="entry name" value="fungal_TF_MHR"/>
    <property type="match status" value="1"/>
</dbReference>
<dbReference type="InterPro" id="IPR036864">
    <property type="entry name" value="Zn2-C6_fun-type_DNA-bd_sf"/>
</dbReference>
<evidence type="ECO:0000313" key="6">
    <source>
        <dbReference type="Proteomes" id="UP000813385"/>
    </source>
</evidence>
<dbReference type="PROSITE" id="PS00463">
    <property type="entry name" value="ZN2_CY6_FUNGAL_1"/>
    <property type="match status" value="1"/>
</dbReference>
<feature type="region of interest" description="Disordered" evidence="3">
    <location>
        <begin position="91"/>
        <end position="116"/>
    </location>
</feature>
<gene>
    <name evidence="5" type="ORF">B0T11DRAFT_96318</name>
</gene>
<dbReference type="GO" id="GO:0008270">
    <property type="term" value="F:zinc ion binding"/>
    <property type="evidence" value="ECO:0007669"/>
    <property type="project" value="InterPro"/>
</dbReference>
<dbReference type="PANTHER" id="PTHR47425:SF2">
    <property type="entry name" value="FARB-RELATED"/>
    <property type="match status" value="1"/>
</dbReference>
<dbReference type="Pfam" id="PF00172">
    <property type="entry name" value="Zn_clus"/>
    <property type="match status" value="1"/>
</dbReference>
<feature type="domain" description="Zn(2)-C6 fungal-type" evidence="4">
    <location>
        <begin position="23"/>
        <end position="54"/>
    </location>
</feature>
<dbReference type="GO" id="GO:0003677">
    <property type="term" value="F:DNA binding"/>
    <property type="evidence" value="ECO:0007669"/>
    <property type="project" value="InterPro"/>
</dbReference>
<evidence type="ECO:0000256" key="2">
    <source>
        <dbReference type="ARBA" id="ARBA00023242"/>
    </source>
</evidence>
<protein>
    <submittedName>
        <fullName evidence="5">Fungal-specific transcription factor domain-containing protein</fullName>
    </submittedName>
</protein>
<dbReference type="PROSITE" id="PS50048">
    <property type="entry name" value="ZN2_CY6_FUNGAL_2"/>
    <property type="match status" value="1"/>
</dbReference>
<evidence type="ECO:0000313" key="5">
    <source>
        <dbReference type="EMBL" id="KAH7357775.1"/>
    </source>
</evidence>
<keyword evidence="1" id="KW-0479">Metal-binding</keyword>
<dbReference type="Gene3D" id="4.10.240.10">
    <property type="entry name" value="Zn(2)-C6 fungal-type DNA-binding domain"/>
    <property type="match status" value="1"/>
</dbReference>
<dbReference type="Pfam" id="PF04082">
    <property type="entry name" value="Fungal_trans"/>
    <property type="match status" value="1"/>
</dbReference>
<dbReference type="Proteomes" id="UP000813385">
    <property type="component" value="Unassembled WGS sequence"/>
</dbReference>
<feature type="compositionally biased region" description="Polar residues" evidence="3">
    <location>
        <begin position="107"/>
        <end position="116"/>
    </location>
</feature>
<sequence length="704" mass="78557">MSSESRNTQRDGSPARHRRAGRACLGCRARKVRCNFFESHPCSNCRWNRIPCIVPRSRRRARKYLYDEADETPSTEYCELDSIETPFYPEKDGLPSDLRHGEPSPTSPIQRASPSNGQCQLPPFLKPPPVSESSYIAFLQSQGAFDLPSTSLQCILLNSYIDFAYPRMPIIDLAGFCNVLGCASGSRGQVSLLLYQAVLFAGSAFLRSDVLVDEGYADTKSLRKDLYKRTELLFELGAEQDRLVLLQAALLLASRSVSQSDTKDSWHWLNTAISLAYALGLHRNAGPSLIFDTEHVKLLRRVWWSCYLRDKILALGVNRPTRIKDEDFELPMLQADDFELEVLATRLPLLDHDHIGSYSASQQIESAELLVEKTKLFVLINRVLQRQQRTSFETYSGTEETPEHPDSVEAIEDALKLWLANLPPSCRWSAPLHELPPDNMTTSIHVRRNLLHMSYHTAMYSLHRPRFLPSSPHQAPSEHIPPSARARSRAVVLDSVNKITHLAAELHQHKLDGNLPLAAITVLYPAICMHLLNMKSRNDHVREAAIHRFRVCMRIMEKLRELYASADATIGYLEIVLRSAFVAGAPWASSSAEGVFQLNRQDQSDISAVLGYGLSPDAELDDAVPDVPGIQQILGDEESPVDVDMDLGSIFKEVCPGSPLGSLEALLDLDFGANGDDLEQLDLEWPDLEGQLTPPASDTAVATS</sequence>
<dbReference type="AlphaFoldDB" id="A0A8K0T9K3"/>
<accession>A0A8K0T9K3</accession>
<dbReference type="SMART" id="SM00066">
    <property type="entry name" value="GAL4"/>
    <property type="match status" value="1"/>
</dbReference>